<dbReference type="Pfam" id="PF00646">
    <property type="entry name" value="F-box"/>
    <property type="match status" value="1"/>
</dbReference>
<dbReference type="PANTHER" id="PTHR31672">
    <property type="entry name" value="BNACNNG10540D PROTEIN"/>
    <property type="match status" value="1"/>
</dbReference>
<dbReference type="NCBIfam" id="TIGR01640">
    <property type="entry name" value="F_box_assoc_1"/>
    <property type="match status" value="1"/>
</dbReference>
<name>A0A175YE98_DAUCS</name>
<dbReference type="EMBL" id="LNRQ01000009">
    <property type="protein sequence ID" value="KZM81974.1"/>
    <property type="molecule type" value="Genomic_DNA"/>
</dbReference>
<dbReference type="Gene3D" id="1.20.1280.50">
    <property type="match status" value="1"/>
</dbReference>
<dbReference type="InterPro" id="IPR036047">
    <property type="entry name" value="F-box-like_dom_sf"/>
</dbReference>
<dbReference type="InterPro" id="IPR050796">
    <property type="entry name" value="SCF_F-box_component"/>
</dbReference>
<dbReference type="CDD" id="cd22157">
    <property type="entry name" value="F-box_AtFBW1-like"/>
    <property type="match status" value="1"/>
</dbReference>
<protein>
    <recommendedName>
        <fullName evidence="1">F-box domain-containing protein</fullName>
    </recommendedName>
</protein>
<dbReference type="InterPro" id="IPR001810">
    <property type="entry name" value="F-box_dom"/>
</dbReference>
<dbReference type="AlphaFoldDB" id="A0A175YE98"/>
<dbReference type="PROSITE" id="PS50181">
    <property type="entry name" value="FBOX"/>
    <property type="match status" value="1"/>
</dbReference>
<accession>A0A175YE98</accession>
<organism evidence="2">
    <name type="scientific">Daucus carota subsp. sativus</name>
    <name type="common">Carrot</name>
    <dbReference type="NCBI Taxonomy" id="79200"/>
    <lineage>
        <taxon>Eukaryota</taxon>
        <taxon>Viridiplantae</taxon>
        <taxon>Streptophyta</taxon>
        <taxon>Embryophyta</taxon>
        <taxon>Tracheophyta</taxon>
        <taxon>Spermatophyta</taxon>
        <taxon>Magnoliopsida</taxon>
        <taxon>eudicotyledons</taxon>
        <taxon>Gunneridae</taxon>
        <taxon>Pentapetalae</taxon>
        <taxon>asterids</taxon>
        <taxon>campanulids</taxon>
        <taxon>Apiales</taxon>
        <taxon>Apiaceae</taxon>
        <taxon>Apioideae</taxon>
        <taxon>Scandiceae</taxon>
        <taxon>Daucinae</taxon>
        <taxon>Daucus</taxon>
        <taxon>Daucus sect. Daucus</taxon>
    </lineage>
</organism>
<gene>
    <name evidence="2" type="ORF">DCAR_029587</name>
</gene>
<reference evidence="2" key="1">
    <citation type="journal article" date="2016" name="Nat. Genet.">
        <title>A high-quality carrot genome assembly provides new insights into carotenoid accumulation and asterid genome evolution.</title>
        <authorList>
            <person name="Iorizzo M."/>
            <person name="Ellison S."/>
            <person name="Senalik D."/>
            <person name="Zeng P."/>
            <person name="Satapoomin P."/>
            <person name="Huang J."/>
            <person name="Bowman M."/>
            <person name="Iovene M."/>
            <person name="Sanseverino W."/>
            <person name="Cavagnaro P."/>
            <person name="Yildiz M."/>
            <person name="Macko-Podgorni A."/>
            <person name="Moranska E."/>
            <person name="Grzebelus E."/>
            <person name="Grzebelus D."/>
            <person name="Ashrafi H."/>
            <person name="Zheng Z."/>
            <person name="Cheng S."/>
            <person name="Spooner D."/>
            <person name="Van Deynze A."/>
            <person name="Simon P."/>
        </authorList>
    </citation>
    <scope>NUCLEOTIDE SEQUENCE [LARGE SCALE GENOMIC DNA]</scope>
    <source>
        <tissue evidence="2">Leaf</tissue>
    </source>
</reference>
<dbReference type="SUPFAM" id="SSF81383">
    <property type="entry name" value="F-box domain"/>
    <property type="match status" value="1"/>
</dbReference>
<dbReference type="Gramene" id="KZM81974">
    <property type="protein sequence ID" value="KZM81974"/>
    <property type="gene ID" value="DCAR_029587"/>
</dbReference>
<comment type="caution">
    <text evidence="2">The sequence shown here is derived from an EMBL/GenBank/DDBJ whole genome shotgun (WGS) entry which is preliminary data.</text>
</comment>
<dbReference type="PANTHER" id="PTHR31672:SF13">
    <property type="entry name" value="F-BOX PROTEIN CPR30-LIKE"/>
    <property type="match status" value="1"/>
</dbReference>
<proteinExistence type="predicted"/>
<dbReference type="InterPro" id="IPR017451">
    <property type="entry name" value="F-box-assoc_interact_dom"/>
</dbReference>
<dbReference type="SMART" id="SM00256">
    <property type="entry name" value="FBOX"/>
    <property type="match status" value="1"/>
</dbReference>
<sequence>MGKRGTPLSLIEIPEELQIEIFLKLPVKSLLSCKCVCKHFHSVIENPNFVRTHLTTINNNHSDSQSLVLLHYGYQSYTHRFAQLEHYLLSIDINNTKEVISYSPLSPPIPLIKESYRTFVVGSCNGLICVAVWFSRNDKYCNQNTPDFSLLLWNPVIRQCRYLPKHQSICRPEVFEFGFIPETNDYVVVKVGSPGFDIEVYKMSTDSWTTIDCNLFNGSRNIPTVFRVQSPVFLNGSFHWAVKKSKPNSYNDTTCNYIVYYKLKDEEVGVMNVFDDDRAILDVVVDEWRFSTRYKLSVMDEKLAMIFWNGEQGNIFEIWVMNDYGVGNDWSRRFQISETFSDYIFPLGFWTKGLMLIDKTYTSRERLQKSEAFFYDLETSSLKKIPFMGTTSCLNGFSSFVETLVPVRSLRDALPPLIPASMQTPTSFEALPTWFIRSNLVFFGLHQVLLSSELDQTASSKL</sequence>
<evidence type="ECO:0000313" key="2">
    <source>
        <dbReference type="EMBL" id="KZM81974.1"/>
    </source>
</evidence>
<dbReference type="InterPro" id="IPR006527">
    <property type="entry name" value="F-box-assoc_dom_typ1"/>
</dbReference>
<feature type="domain" description="F-box" evidence="1">
    <location>
        <begin position="7"/>
        <end position="53"/>
    </location>
</feature>
<dbReference type="STRING" id="79200.A0A175YE98"/>
<dbReference type="Pfam" id="PF07734">
    <property type="entry name" value="FBA_1"/>
    <property type="match status" value="1"/>
</dbReference>
<evidence type="ECO:0000259" key="1">
    <source>
        <dbReference type="PROSITE" id="PS50181"/>
    </source>
</evidence>